<keyword evidence="4" id="KW-1185">Reference proteome</keyword>
<evidence type="ECO:0000256" key="2">
    <source>
        <dbReference type="SAM" id="Phobius"/>
    </source>
</evidence>
<dbReference type="EMBL" id="NRSJ01000020">
    <property type="protein sequence ID" value="MBK1705238.1"/>
    <property type="molecule type" value="Genomic_DNA"/>
</dbReference>
<evidence type="ECO:0000256" key="1">
    <source>
        <dbReference type="SAM" id="MobiDB-lite"/>
    </source>
</evidence>
<dbReference type="AlphaFoldDB" id="A0AAJ0U510"/>
<evidence type="ECO:0000313" key="3">
    <source>
        <dbReference type="EMBL" id="MBK1705238.1"/>
    </source>
</evidence>
<sequence length="105" mass="11863">MAHKTRKHWGQMPWWQKAAVCCSQPTLFYSLMFAFVGLLFLLGAFYLDPDMWTVGLILILISAVMVITYLVLAYRAFGREGRRDESPAVDYVNKGDAANAERGQG</sequence>
<keyword evidence="2" id="KW-0812">Transmembrane</keyword>
<organism evidence="3 4">
    <name type="scientific">Halochromatium glycolicum</name>
    <dbReference type="NCBI Taxonomy" id="85075"/>
    <lineage>
        <taxon>Bacteria</taxon>
        <taxon>Pseudomonadati</taxon>
        <taxon>Pseudomonadota</taxon>
        <taxon>Gammaproteobacteria</taxon>
        <taxon>Chromatiales</taxon>
        <taxon>Chromatiaceae</taxon>
        <taxon>Halochromatium</taxon>
    </lineage>
</organism>
<reference evidence="3" key="2">
    <citation type="journal article" date="2020" name="Microorganisms">
        <title>Osmotic Adaptation and Compatible Solute Biosynthesis of Phototrophic Bacteria as Revealed from Genome Analyses.</title>
        <authorList>
            <person name="Imhoff J.F."/>
            <person name="Rahn T."/>
            <person name="Kunzel S."/>
            <person name="Keller A."/>
            <person name="Neulinger S.C."/>
        </authorList>
    </citation>
    <scope>NUCLEOTIDE SEQUENCE</scope>
    <source>
        <strain evidence="3">DSM 11080</strain>
    </source>
</reference>
<reference evidence="3" key="1">
    <citation type="submission" date="2017-08" db="EMBL/GenBank/DDBJ databases">
        <authorList>
            <person name="Imhoff J.F."/>
            <person name="Rahn T."/>
            <person name="Kuenzel S."/>
            <person name="Neulinger S.C."/>
        </authorList>
    </citation>
    <scope>NUCLEOTIDE SEQUENCE</scope>
    <source>
        <strain evidence="3">DSM 11080</strain>
    </source>
</reference>
<evidence type="ECO:0000313" key="4">
    <source>
        <dbReference type="Proteomes" id="UP001296776"/>
    </source>
</evidence>
<dbReference type="RefSeq" id="WP_200346452.1">
    <property type="nucleotide sequence ID" value="NZ_NRSJ01000020.1"/>
</dbReference>
<accession>A0AAJ0U510</accession>
<keyword evidence="2" id="KW-1133">Transmembrane helix</keyword>
<proteinExistence type="predicted"/>
<keyword evidence="2" id="KW-0472">Membrane</keyword>
<comment type="caution">
    <text evidence="3">The sequence shown here is derived from an EMBL/GenBank/DDBJ whole genome shotgun (WGS) entry which is preliminary data.</text>
</comment>
<feature type="transmembrane region" description="Helical" evidence="2">
    <location>
        <begin position="52"/>
        <end position="74"/>
    </location>
</feature>
<protein>
    <submittedName>
        <fullName evidence="3">Uncharacterized protein</fullName>
    </submittedName>
</protein>
<name>A0AAJ0U510_9GAMM</name>
<gene>
    <name evidence="3" type="ORF">CKO40_11960</name>
</gene>
<feature type="region of interest" description="Disordered" evidence="1">
    <location>
        <begin position="81"/>
        <end position="105"/>
    </location>
</feature>
<dbReference type="Proteomes" id="UP001296776">
    <property type="component" value="Unassembled WGS sequence"/>
</dbReference>
<feature type="transmembrane region" description="Helical" evidence="2">
    <location>
        <begin position="27"/>
        <end position="46"/>
    </location>
</feature>